<gene>
    <name evidence="1" type="ORF">QLQ16_12575</name>
</gene>
<evidence type="ECO:0000313" key="2">
    <source>
        <dbReference type="Proteomes" id="UP001431902"/>
    </source>
</evidence>
<name>A0ABT6X967_9BURK</name>
<keyword evidence="2" id="KW-1185">Reference proteome</keyword>
<dbReference type="RefSeq" id="WP_283225007.1">
    <property type="nucleotide sequence ID" value="NZ_JASGBH010000009.1"/>
</dbReference>
<organism evidence="1 2">
    <name type="scientific">Limnohabitans lacus</name>
    <dbReference type="NCBI Taxonomy" id="3045173"/>
    <lineage>
        <taxon>Bacteria</taxon>
        <taxon>Pseudomonadati</taxon>
        <taxon>Pseudomonadota</taxon>
        <taxon>Betaproteobacteria</taxon>
        <taxon>Burkholderiales</taxon>
        <taxon>Comamonadaceae</taxon>
        <taxon>Limnohabitans</taxon>
    </lineage>
</organism>
<dbReference type="Proteomes" id="UP001431902">
    <property type="component" value="Unassembled WGS sequence"/>
</dbReference>
<sequence length="476" mass="52708">MVQDHAPAVAAAGQLVRLLGNEQELNADLFERLSELSSPLEQFARTSANGLRVDPQSRDPQAWPGRANLIVDELKILVSAKESLLGVLNLREAVIGLYKPRGSVNPLRFPELSATRGFYLTSLEWAQATTPDLSAPKMTWGLLAKGKPAWRQLNSQVAALAVEAKLEDDTGRGKIAQDLLSSLDKSELSQHISRADGSWTQTWLALERARASLEKLPPLPIALPEEAPWTWKRLAYPGGTADGIRISVALLLLALVLQVGGLWARHKNLRSLSDRWLNLTQQLENAVRGVDAPLSTAATKIETLSADFSLVQEQLRQLRQSWQSVPAEHSLQDDAWAHAARMQRDLDSELTLLREKLLNIHLQFCSGTTRENLVYDLAFTTEAIDTISNSARDLGRSIELLKESLSHHVAMDSDEAMDVAIRQVDALKNATKRTAIQLHDLSGRLQVAVEDVPEGRRFEFSPTRDEQGRLRGNTPV</sequence>
<reference evidence="1" key="1">
    <citation type="submission" date="2023-05" db="EMBL/GenBank/DDBJ databases">
        <title>Limnohabitans sp. strain HM2-2 Genome sequencing and assembly.</title>
        <authorList>
            <person name="Jung Y."/>
        </authorList>
    </citation>
    <scope>NUCLEOTIDE SEQUENCE</scope>
    <source>
        <strain evidence="1">HM2-2</strain>
    </source>
</reference>
<accession>A0ABT6X967</accession>
<comment type="caution">
    <text evidence="1">The sequence shown here is derived from an EMBL/GenBank/DDBJ whole genome shotgun (WGS) entry which is preliminary data.</text>
</comment>
<protein>
    <submittedName>
        <fullName evidence="1">Uncharacterized protein</fullName>
    </submittedName>
</protein>
<evidence type="ECO:0000313" key="1">
    <source>
        <dbReference type="EMBL" id="MDI9234665.1"/>
    </source>
</evidence>
<dbReference type="EMBL" id="JASGBH010000009">
    <property type="protein sequence ID" value="MDI9234665.1"/>
    <property type="molecule type" value="Genomic_DNA"/>
</dbReference>
<proteinExistence type="predicted"/>